<evidence type="ECO:0000259" key="9">
    <source>
        <dbReference type="Pfam" id="PF21082"/>
    </source>
</evidence>
<dbReference type="Gene3D" id="2.30.30.60">
    <property type="match status" value="1"/>
</dbReference>
<reference evidence="11 12" key="1">
    <citation type="submission" date="2016-10" db="EMBL/GenBank/DDBJ databases">
        <authorList>
            <person name="de Groot N.N."/>
        </authorList>
    </citation>
    <scope>NUCLEOTIDE SEQUENCE [LARGE SCALE GENOMIC DNA]</scope>
    <source>
        <strain evidence="11 12">DSM 2784</strain>
    </source>
</reference>
<keyword evidence="4 7" id="KW-0812">Transmembrane</keyword>
<dbReference type="InterPro" id="IPR006686">
    <property type="entry name" value="MscS_channel_CS"/>
</dbReference>
<feature type="domain" description="Mechanosensitive ion channel transmembrane helices 2/3" evidence="10">
    <location>
        <begin position="64"/>
        <end position="95"/>
    </location>
</feature>
<evidence type="ECO:0000256" key="3">
    <source>
        <dbReference type="ARBA" id="ARBA00022475"/>
    </source>
</evidence>
<dbReference type="Pfam" id="PF21088">
    <property type="entry name" value="MS_channel_1st"/>
    <property type="match status" value="1"/>
</dbReference>
<evidence type="ECO:0000256" key="1">
    <source>
        <dbReference type="ARBA" id="ARBA00004651"/>
    </source>
</evidence>
<dbReference type="InterPro" id="IPR008910">
    <property type="entry name" value="MSC_TM_helix"/>
</dbReference>
<keyword evidence="3" id="KW-1003">Cell membrane</keyword>
<keyword evidence="12" id="KW-1185">Reference proteome</keyword>
<proteinExistence type="inferred from homology"/>
<dbReference type="Pfam" id="PF05552">
    <property type="entry name" value="MS_channel_1st_1"/>
    <property type="match status" value="1"/>
</dbReference>
<comment type="subcellular location">
    <subcellularLocation>
        <location evidence="1">Cell membrane</location>
        <topology evidence="1">Multi-pass membrane protein</topology>
    </subcellularLocation>
</comment>
<dbReference type="PROSITE" id="PS01246">
    <property type="entry name" value="UPF0003"/>
    <property type="match status" value="1"/>
</dbReference>
<feature type="transmembrane region" description="Helical" evidence="7">
    <location>
        <begin position="80"/>
        <end position="109"/>
    </location>
</feature>
<comment type="similarity">
    <text evidence="2">Belongs to the MscS (TC 1.A.23) family.</text>
</comment>
<dbReference type="STRING" id="1120920.SAMN03080599_02201"/>
<evidence type="ECO:0000256" key="4">
    <source>
        <dbReference type="ARBA" id="ARBA00022692"/>
    </source>
</evidence>
<dbReference type="SUPFAM" id="SSF50182">
    <property type="entry name" value="Sm-like ribonucleoproteins"/>
    <property type="match status" value="1"/>
</dbReference>
<gene>
    <name evidence="11" type="ORF">SAMN03080599_02201</name>
</gene>
<name>A0A1G5S2D1_9FIRM</name>
<dbReference type="OrthoDB" id="9809206at2"/>
<dbReference type="SUPFAM" id="SSF82689">
    <property type="entry name" value="Mechanosensitive channel protein MscS (YggB), C-terminal domain"/>
    <property type="match status" value="1"/>
</dbReference>
<dbReference type="AlphaFoldDB" id="A0A1G5S2D1"/>
<keyword evidence="5 7" id="KW-1133">Transmembrane helix</keyword>
<evidence type="ECO:0000256" key="7">
    <source>
        <dbReference type="SAM" id="Phobius"/>
    </source>
</evidence>
<dbReference type="GO" id="GO:0005886">
    <property type="term" value="C:plasma membrane"/>
    <property type="evidence" value="ECO:0007669"/>
    <property type="project" value="UniProtKB-SubCell"/>
</dbReference>
<dbReference type="InterPro" id="IPR011014">
    <property type="entry name" value="MscS_channel_TM-2"/>
</dbReference>
<evidence type="ECO:0000259" key="8">
    <source>
        <dbReference type="Pfam" id="PF00924"/>
    </source>
</evidence>
<dbReference type="PANTHER" id="PTHR30221:SF1">
    <property type="entry name" value="SMALL-CONDUCTANCE MECHANOSENSITIVE CHANNEL"/>
    <property type="match status" value="1"/>
</dbReference>
<organism evidence="11 12">
    <name type="scientific">Acidaminobacter hydrogenoformans DSM 2784</name>
    <dbReference type="NCBI Taxonomy" id="1120920"/>
    <lineage>
        <taxon>Bacteria</taxon>
        <taxon>Bacillati</taxon>
        <taxon>Bacillota</taxon>
        <taxon>Clostridia</taxon>
        <taxon>Peptostreptococcales</taxon>
        <taxon>Acidaminobacteraceae</taxon>
        <taxon>Acidaminobacter</taxon>
    </lineage>
</organism>
<dbReference type="EMBL" id="FMWL01000011">
    <property type="protein sequence ID" value="SCZ80297.1"/>
    <property type="molecule type" value="Genomic_DNA"/>
</dbReference>
<dbReference type="InterPro" id="IPR023408">
    <property type="entry name" value="MscS_beta-dom_sf"/>
</dbReference>
<evidence type="ECO:0000256" key="6">
    <source>
        <dbReference type="ARBA" id="ARBA00023136"/>
    </source>
</evidence>
<sequence>MELGLLALPFLKTLAYAIVVLVVGLIVIGWLSKSVEHAVGKTKLDNTLKPFIKSLVNALMKIFLGLAVISILGIETTSVVAVLAAAGFAIGLAFQGSLSNFAGGVLLLITRPIKVGDYIEANGYAGTVEAIQILYSQIVTVDNKVIHIPNGSLSNTSIVNYSEKVTRRVDFKFGAGYTDDYKKVIDVLTEIVNSHSLVLKAPEPFVRMSEHGDHAVFYTVRVWVNAADYFAVYFDVIEQVKKRFDEENISIPFPQVDVHMDK</sequence>
<feature type="transmembrane region" description="Helical" evidence="7">
    <location>
        <begin position="13"/>
        <end position="31"/>
    </location>
</feature>
<dbReference type="Pfam" id="PF21082">
    <property type="entry name" value="MS_channel_3rd"/>
    <property type="match status" value="1"/>
</dbReference>
<feature type="domain" description="Mechanosensitive ion channel MscS" evidence="8">
    <location>
        <begin position="97"/>
        <end position="162"/>
    </location>
</feature>
<evidence type="ECO:0000313" key="12">
    <source>
        <dbReference type="Proteomes" id="UP000199208"/>
    </source>
</evidence>
<dbReference type="Gene3D" id="3.30.70.100">
    <property type="match status" value="1"/>
</dbReference>
<dbReference type="PANTHER" id="PTHR30221">
    <property type="entry name" value="SMALL-CONDUCTANCE MECHANOSENSITIVE CHANNEL"/>
    <property type="match status" value="1"/>
</dbReference>
<dbReference type="InterPro" id="IPR049142">
    <property type="entry name" value="MS_channel_1st"/>
</dbReference>
<dbReference type="Proteomes" id="UP000199208">
    <property type="component" value="Unassembled WGS sequence"/>
</dbReference>
<dbReference type="Pfam" id="PF00924">
    <property type="entry name" value="MS_channel_2nd"/>
    <property type="match status" value="1"/>
</dbReference>
<accession>A0A1G5S2D1</accession>
<dbReference type="RefSeq" id="WP_092591443.1">
    <property type="nucleotide sequence ID" value="NZ_FMWL01000011.1"/>
</dbReference>
<feature type="domain" description="Mechanosensitive ion channel MscS C-terminal" evidence="9">
    <location>
        <begin position="169"/>
        <end position="251"/>
    </location>
</feature>
<dbReference type="InterPro" id="IPR011066">
    <property type="entry name" value="MscS_channel_C_sf"/>
</dbReference>
<keyword evidence="6 7" id="KW-0472">Membrane</keyword>
<evidence type="ECO:0000256" key="5">
    <source>
        <dbReference type="ARBA" id="ARBA00022989"/>
    </source>
</evidence>
<evidence type="ECO:0000313" key="11">
    <source>
        <dbReference type="EMBL" id="SCZ80297.1"/>
    </source>
</evidence>
<dbReference type="Gene3D" id="1.10.287.1260">
    <property type="match status" value="1"/>
</dbReference>
<feature type="transmembrane region" description="Helical" evidence="7">
    <location>
        <begin position="51"/>
        <end position="74"/>
    </location>
</feature>
<dbReference type="SUPFAM" id="SSF82861">
    <property type="entry name" value="Mechanosensitive channel protein MscS (YggB), transmembrane region"/>
    <property type="match status" value="1"/>
</dbReference>
<dbReference type="InterPro" id="IPR049278">
    <property type="entry name" value="MS_channel_C"/>
</dbReference>
<dbReference type="GO" id="GO:0008381">
    <property type="term" value="F:mechanosensitive monoatomic ion channel activity"/>
    <property type="evidence" value="ECO:0007669"/>
    <property type="project" value="InterPro"/>
</dbReference>
<dbReference type="InterPro" id="IPR010920">
    <property type="entry name" value="LSM_dom_sf"/>
</dbReference>
<evidence type="ECO:0000256" key="2">
    <source>
        <dbReference type="ARBA" id="ARBA00008017"/>
    </source>
</evidence>
<dbReference type="InterPro" id="IPR045275">
    <property type="entry name" value="MscS_archaea/bacteria_type"/>
</dbReference>
<dbReference type="InterPro" id="IPR006685">
    <property type="entry name" value="MscS_channel_2nd"/>
</dbReference>
<protein>
    <submittedName>
        <fullName evidence="11">Small conductance mechanosensitive channel</fullName>
    </submittedName>
</protein>
<evidence type="ECO:0000259" key="10">
    <source>
        <dbReference type="Pfam" id="PF21088"/>
    </source>
</evidence>